<proteinExistence type="predicted"/>
<evidence type="ECO:0000259" key="2">
    <source>
        <dbReference type="Pfam" id="PF22422"/>
    </source>
</evidence>
<feature type="domain" description="Putative glycogen debranching enzyme N-terminal" evidence="1">
    <location>
        <begin position="38"/>
        <end position="246"/>
    </location>
</feature>
<feature type="domain" description="Mannosylglycerate hydrolase MGH1-like glycoside hydrolase" evidence="2">
    <location>
        <begin position="389"/>
        <end position="635"/>
    </location>
</feature>
<accession>A0A1D9G4D2</accession>
<protein>
    <submittedName>
        <fullName evidence="3">Amylo-alpha-1,6-glucosidase</fullName>
    </submittedName>
</protein>
<dbReference type="GO" id="GO:0005975">
    <property type="term" value="P:carbohydrate metabolic process"/>
    <property type="evidence" value="ECO:0007669"/>
    <property type="project" value="InterPro"/>
</dbReference>
<dbReference type="SUPFAM" id="SSF48208">
    <property type="entry name" value="Six-hairpin glycosidases"/>
    <property type="match status" value="1"/>
</dbReference>
<gene>
    <name evidence="3" type="ORF">BJP36_23760</name>
</gene>
<dbReference type="AlphaFoldDB" id="A0A1D9G4D2"/>
<dbReference type="Pfam" id="PF22422">
    <property type="entry name" value="MGH1-like_GH"/>
    <property type="match status" value="1"/>
</dbReference>
<organism evidence="3 4">
    <name type="scientific">Moorena producens (strain JHB)</name>
    <dbReference type="NCBI Taxonomy" id="1454205"/>
    <lineage>
        <taxon>Bacteria</taxon>
        <taxon>Bacillati</taxon>
        <taxon>Cyanobacteriota</taxon>
        <taxon>Cyanophyceae</taxon>
        <taxon>Coleofasciculales</taxon>
        <taxon>Coleofasciculaceae</taxon>
        <taxon>Moorena</taxon>
    </lineage>
</organism>
<reference evidence="4" key="1">
    <citation type="submission" date="2016-10" db="EMBL/GenBank/DDBJ databases">
        <title>Comparative genomics uncovers the prolific and rare metabolic potential of the cyanobacterial genus Moorea.</title>
        <authorList>
            <person name="Leao T."/>
            <person name="Castelao G."/>
            <person name="Korobeynikov A."/>
            <person name="Monroe E.A."/>
            <person name="Podell S."/>
            <person name="Glukhov E."/>
            <person name="Allen E."/>
            <person name="Gerwick W.H."/>
            <person name="Gerwick L."/>
        </authorList>
    </citation>
    <scope>NUCLEOTIDE SEQUENCE [LARGE SCALE GENOMIC DNA]</scope>
    <source>
        <strain evidence="4">JHB</strain>
    </source>
</reference>
<dbReference type="InterPro" id="IPR012341">
    <property type="entry name" value="6hp_glycosidase-like_sf"/>
</dbReference>
<evidence type="ECO:0000259" key="1">
    <source>
        <dbReference type="Pfam" id="PF14742"/>
    </source>
</evidence>
<dbReference type="EMBL" id="CP017708">
    <property type="protein sequence ID" value="AOY82478.1"/>
    <property type="molecule type" value="Genomic_DNA"/>
</dbReference>
<evidence type="ECO:0000313" key="4">
    <source>
        <dbReference type="Proteomes" id="UP000176944"/>
    </source>
</evidence>
<name>A0A1D9G4D2_MOOP1</name>
<dbReference type="InterPro" id="IPR032856">
    <property type="entry name" value="GDE_N_bis"/>
</dbReference>
<dbReference type="InterPro" id="IPR054491">
    <property type="entry name" value="MGH1-like_GH"/>
</dbReference>
<dbReference type="InterPro" id="IPR008928">
    <property type="entry name" value="6-hairpin_glycosidase_sf"/>
</dbReference>
<sequence length="748" mass="84031">MDLQIIERDGRRYLPTEQLSMTEWPRLTTNQPLPTLPLKVDDLFLVTDTLGNIAGNLENETSSTTGLFCQDTRFLSRLELQIEGQLPIPLSSSAEEGFVLSVMCCNPRSPNLPPKTLGIQRQLALHGGLWEEIVITNYDTQPLSFSVSLSFDADFKDWFEVRGHQRQQRGTLLRSLPPDIDIDLDTLLTLTEFNTDTINLAYQGLDNSLIESQIHFMHRLPDTYKGNTGVWDLCIKPGATETLGYRLELLTHKARITTAKIPATLEQAKTANLLQNQECYKRVTHISCDNETLNQVISRAIRDIFLLRQTINGCTVLSAGVPRFSTLFGRDSIIAASQTLILDPTIPKGTLEILAQYQGQEDNPLRDEQPGKILHELRVGELARCREIPHTPYYGTVDATPLWLMLYADYYAWTNDTTTLDLLWPNALAAMDWIDRQSQQNGYLCYQRQSKKGLRNQGWKDSGDSMVTRDGSLATGAIALCEVQAYVYSAKVRLSHLARLKGRIDLAERWENQAKELKQRFNQDFWLEDLDFCALALDGQGKLVDSITSNPGHCLSLGIFTPEKAASVAKRLLAPDMFNGWGIRTLSNQSAAYNPISYHVGSVWPHENSLIAVGLRTLNQVDQALEIAKAMIDMTVEQPYYRPPELFSGYQRTPNSSPVKYPGACPLQAWATGSIFQLLQMMVNLRPDAPGKNLRIFRPTLPNFINQLLVRNLRIGSTVLDLQLERADTTTTCKVVKNSGNLTVVIES</sequence>
<dbReference type="Proteomes" id="UP000176944">
    <property type="component" value="Chromosome"/>
</dbReference>
<dbReference type="Gene3D" id="1.50.10.10">
    <property type="match status" value="1"/>
</dbReference>
<dbReference type="Pfam" id="PF14742">
    <property type="entry name" value="GDE_N_bis"/>
    <property type="match status" value="1"/>
</dbReference>
<evidence type="ECO:0000313" key="3">
    <source>
        <dbReference type="EMBL" id="AOY82478.1"/>
    </source>
</evidence>